<evidence type="ECO:0000256" key="6">
    <source>
        <dbReference type="ARBA" id="ARBA00093790"/>
    </source>
</evidence>
<reference evidence="7 8" key="1">
    <citation type="submission" date="2019-07" db="EMBL/GenBank/DDBJ databases">
        <title>Complete Genome Sequence of Leptotrichia wadei Strain JMUB3936.</title>
        <authorList>
            <person name="Watanabe S."/>
            <person name="Cui L."/>
        </authorList>
    </citation>
    <scope>NUCLEOTIDE SEQUENCE [LARGE SCALE GENOMIC DNA]</scope>
    <source>
        <strain evidence="7 8">JMUB3936</strain>
    </source>
</reference>
<dbReference type="InterPro" id="IPR054785">
    <property type="entry name" value="HinfI"/>
</dbReference>
<dbReference type="REBASE" id="355708">
    <property type="entry name" value="Lwa3936ORF1875P"/>
</dbReference>
<keyword evidence="1" id="KW-0540">Nuclease</keyword>
<proteinExistence type="predicted"/>
<evidence type="ECO:0000256" key="1">
    <source>
        <dbReference type="ARBA" id="ARBA00022722"/>
    </source>
</evidence>
<accession>A0A510KV36</accession>
<dbReference type="AlphaFoldDB" id="A0A510KV36"/>
<name>A0A510KV36_9FUSO</name>
<keyword evidence="3" id="KW-0255">Endonuclease</keyword>
<evidence type="ECO:0000313" key="7">
    <source>
        <dbReference type="EMBL" id="BBM55580.1"/>
    </source>
</evidence>
<sequence>MQNKLDELINSSIIEIINHSKNSKKLKELKNKHLKKLHFIPQRYRIFGGILQSMNIQFGNFIEVLMTKLIENEGKYEIIEKYSGKRNNKFQILSAKDSLIDEYITRCQTEEIILEDEFYKLKKRLSKKYFNGTMIQVKHDIDLVFKDRKTGIIYYVEIKYNDDHDTGKFVDINRKFIKTYAYLLTEFNIEDPLKIVPILFYFNNKKMKGNNYIPEKTNIRRGKRFFDEFLSLSYEILENYLLELSEKPENIKKFDDLYKFVMAENY</sequence>
<comment type="catalytic activity">
    <reaction evidence="5">
        <text>Endonucleolytic cleavage of DNA to give specific double-stranded fragments with terminal 5'-phosphates.</text>
        <dbReference type="EC" id="3.1.21.4"/>
    </reaction>
</comment>
<evidence type="ECO:0000256" key="3">
    <source>
        <dbReference type="ARBA" id="ARBA00022759"/>
    </source>
</evidence>
<gene>
    <name evidence="7" type="ORF">JMUB3936_1874</name>
</gene>
<evidence type="ECO:0000256" key="4">
    <source>
        <dbReference type="ARBA" id="ARBA00022801"/>
    </source>
</evidence>
<keyword evidence="2" id="KW-0680">Restriction system</keyword>
<keyword evidence="4" id="KW-0378">Hydrolase</keyword>
<dbReference type="Pfam" id="PF09520">
    <property type="entry name" value="RE_TdeIII"/>
    <property type="match status" value="1"/>
</dbReference>
<dbReference type="OrthoDB" id="404089at2"/>
<protein>
    <recommendedName>
        <fullName evidence="6">type II site-specific deoxyribonuclease</fullName>
        <ecNumber evidence="6">3.1.21.4</ecNumber>
    </recommendedName>
</protein>
<dbReference type="EC" id="3.1.21.4" evidence="6"/>
<dbReference type="EMBL" id="AP019841">
    <property type="protein sequence ID" value="BBM55580.1"/>
    <property type="molecule type" value="Genomic_DNA"/>
</dbReference>
<dbReference type="InterPro" id="IPR019045">
    <property type="entry name" value="Restrct_endonuc_II_HinfI"/>
</dbReference>
<dbReference type="RefSeq" id="WP_147004244.1">
    <property type="nucleotide sequence ID" value="NZ_AP019841.1"/>
</dbReference>
<dbReference type="NCBIfam" id="NF045831">
    <property type="entry name" value="restrict_HinfI"/>
    <property type="match status" value="1"/>
</dbReference>
<dbReference type="Proteomes" id="UP000321944">
    <property type="component" value="Chromosome"/>
</dbReference>
<evidence type="ECO:0000313" key="8">
    <source>
        <dbReference type="Proteomes" id="UP000321944"/>
    </source>
</evidence>
<evidence type="ECO:0000256" key="2">
    <source>
        <dbReference type="ARBA" id="ARBA00022747"/>
    </source>
</evidence>
<organism evidence="7 8">
    <name type="scientific">Leptotrichia wadei</name>
    <dbReference type="NCBI Taxonomy" id="157687"/>
    <lineage>
        <taxon>Bacteria</taxon>
        <taxon>Fusobacteriati</taxon>
        <taxon>Fusobacteriota</taxon>
        <taxon>Fusobacteriia</taxon>
        <taxon>Fusobacteriales</taxon>
        <taxon>Leptotrichiaceae</taxon>
        <taxon>Leptotrichia</taxon>
    </lineage>
</organism>
<evidence type="ECO:0000256" key="5">
    <source>
        <dbReference type="ARBA" id="ARBA00093760"/>
    </source>
</evidence>